<evidence type="ECO:0000313" key="2">
    <source>
        <dbReference type="Proteomes" id="UP000320393"/>
    </source>
</evidence>
<dbReference type="SUPFAM" id="SSF53474">
    <property type="entry name" value="alpha/beta-Hydrolases"/>
    <property type="match status" value="1"/>
</dbReference>
<protein>
    <recommendedName>
        <fullName evidence="3">Acetylxylan esterase</fullName>
    </recommendedName>
</protein>
<dbReference type="AlphaFoldDB" id="A0A537LTZ5"/>
<reference evidence="1 2" key="1">
    <citation type="journal article" date="2019" name="Nat. Microbiol.">
        <title>Mediterranean grassland soil C-N compound turnover is dependent on rainfall and depth, and is mediated by genomically divergent microorganisms.</title>
        <authorList>
            <person name="Diamond S."/>
            <person name="Andeer P.F."/>
            <person name="Li Z."/>
            <person name="Crits-Christoph A."/>
            <person name="Burstein D."/>
            <person name="Anantharaman K."/>
            <person name="Lane K.R."/>
            <person name="Thomas B.C."/>
            <person name="Pan C."/>
            <person name="Northen T.R."/>
            <person name="Banfield J.F."/>
        </authorList>
    </citation>
    <scope>NUCLEOTIDE SEQUENCE [LARGE SCALE GENOMIC DNA]</scope>
    <source>
        <strain evidence="1">NP_5</strain>
    </source>
</reference>
<accession>A0A537LTZ5</accession>
<gene>
    <name evidence="1" type="ORF">E6H02_06890</name>
</gene>
<dbReference type="EMBL" id="VBAM01000227">
    <property type="protein sequence ID" value="TMJ11471.1"/>
    <property type="molecule type" value="Genomic_DNA"/>
</dbReference>
<dbReference type="Gene3D" id="3.40.50.1820">
    <property type="entry name" value="alpha/beta hydrolase"/>
    <property type="match status" value="1"/>
</dbReference>
<evidence type="ECO:0000313" key="1">
    <source>
        <dbReference type="EMBL" id="TMJ11471.1"/>
    </source>
</evidence>
<feature type="non-terminal residue" evidence="1">
    <location>
        <position position="197"/>
    </location>
</feature>
<sequence>MSGRNFSMVEYFNRLAKERRSVLTFTGESSAEWARWRQGFSVKLLELCGEWPQPGPLTAEAVSRVDGGQFIREKVVLDTELHLSLPAYVLVPKDRRRARNGRLPAILCLHGHGPFGKEPVAGVVDLNWPGLADEIARRNYDYGAQMAREGYLTLVPDSRVFGELGDGGDPYPGRDPCNVHFIRGALLGVYLLTLNIW</sequence>
<evidence type="ECO:0008006" key="3">
    <source>
        <dbReference type="Google" id="ProtNLM"/>
    </source>
</evidence>
<dbReference type="Proteomes" id="UP000320393">
    <property type="component" value="Unassembled WGS sequence"/>
</dbReference>
<name>A0A537LTZ5_9BACT</name>
<organism evidence="1 2">
    <name type="scientific">Candidatus Segetimicrobium genomatis</name>
    <dbReference type="NCBI Taxonomy" id="2569760"/>
    <lineage>
        <taxon>Bacteria</taxon>
        <taxon>Bacillati</taxon>
        <taxon>Candidatus Sysuimicrobiota</taxon>
        <taxon>Candidatus Sysuimicrobiia</taxon>
        <taxon>Candidatus Sysuimicrobiales</taxon>
        <taxon>Candidatus Segetimicrobiaceae</taxon>
        <taxon>Candidatus Segetimicrobium</taxon>
    </lineage>
</organism>
<dbReference type="InterPro" id="IPR029058">
    <property type="entry name" value="AB_hydrolase_fold"/>
</dbReference>
<proteinExistence type="predicted"/>
<comment type="caution">
    <text evidence="1">The sequence shown here is derived from an EMBL/GenBank/DDBJ whole genome shotgun (WGS) entry which is preliminary data.</text>
</comment>